<keyword evidence="6" id="KW-0444">Lipid biosynthesis</keyword>
<dbReference type="AlphaFoldDB" id="A0A095VT97"/>
<dbReference type="GO" id="GO:0008444">
    <property type="term" value="F:CDP-diacylglycerol-glycerol-3-phosphate 3-phosphatidyltransferase activity"/>
    <property type="evidence" value="ECO:0007669"/>
    <property type="project" value="UniProtKB-EC"/>
</dbReference>
<dbReference type="GO" id="GO:0016020">
    <property type="term" value="C:membrane"/>
    <property type="evidence" value="ECO:0007669"/>
    <property type="project" value="UniProtKB-SubCell"/>
</dbReference>
<evidence type="ECO:0000256" key="10">
    <source>
        <dbReference type="ARBA" id="ARBA00023098"/>
    </source>
</evidence>
<protein>
    <recommendedName>
        <fullName evidence="5">CDP-diacylglycerol--glycerol-3-phosphate 3-phosphatidyltransferase</fullName>
        <ecNumber evidence="4">2.7.8.5</ecNumber>
    </recommendedName>
</protein>
<dbReference type="InterPro" id="IPR004570">
    <property type="entry name" value="Phosphatidylglycerol_P_synth"/>
</dbReference>
<dbReference type="InterPro" id="IPR050324">
    <property type="entry name" value="CDP-alcohol_PTase-I"/>
</dbReference>
<dbReference type="HOGENOM" id="CLU_051314_6_2_6"/>
<evidence type="ECO:0000256" key="3">
    <source>
        <dbReference type="ARBA" id="ARBA00010441"/>
    </source>
</evidence>
<evidence type="ECO:0000256" key="1">
    <source>
        <dbReference type="ARBA" id="ARBA00004141"/>
    </source>
</evidence>
<evidence type="ECO:0000256" key="14">
    <source>
        <dbReference type="ARBA" id="ARBA00048586"/>
    </source>
</evidence>
<reference evidence="17 18" key="1">
    <citation type="journal article" date="2014" name="Genome Announc.">
        <title>Genome Sequence of Gammaproteobacterial Pseudohaliea rubra Type Strain DSM 19751, Isolated from Coastal Seawater of the Mediterranean Sea.</title>
        <authorList>
            <person name="Spring S."/>
            <person name="Fiebig A."/>
            <person name="Riedel T."/>
            <person name="Goker M."/>
            <person name="Klenk H.P."/>
        </authorList>
    </citation>
    <scope>NUCLEOTIDE SEQUENCE [LARGE SCALE GENOMIC DNA]</scope>
    <source>
        <strain evidence="17 18">DSM 19751</strain>
    </source>
</reference>
<dbReference type="InterPro" id="IPR043130">
    <property type="entry name" value="CDP-OH_PTrfase_TM_dom"/>
</dbReference>
<comment type="similarity">
    <text evidence="3 15">Belongs to the CDP-alcohol phosphatidyltransferase class-I family.</text>
</comment>
<keyword evidence="7 15" id="KW-0808">Transferase</keyword>
<evidence type="ECO:0000256" key="15">
    <source>
        <dbReference type="RuleBase" id="RU003750"/>
    </source>
</evidence>
<evidence type="ECO:0000256" key="7">
    <source>
        <dbReference type="ARBA" id="ARBA00022679"/>
    </source>
</evidence>
<dbReference type="InterPro" id="IPR048254">
    <property type="entry name" value="CDP_ALCOHOL_P_TRANSF_CS"/>
</dbReference>
<feature type="transmembrane region" description="Helical" evidence="16">
    <location>
        <begin position="128"/>
        <end position="147"/>
    </location>
</feature>
<dbReference type="eggNOG" id="COG0558">
    <property type="taxonomic scope" value="Bacteria"/>
</dbReference>
<dbReference type="PATRIC" id="fig|1265313.6.peg.686"/>
<keyword evidence="12" id="KW-0594">Phospholipid biosynthesis</keyword>
<keyword evidence="13" id="KW-1208">Phospholipid metabolism</keyword>
<evidence type="ECO:0000256" key="5">
    <source>
        <dbReference type="ARBA" id="ARBA00014944"/>
    </source>
</evidence>
<comment type="pathway">
    <text evidence="2">Phospholipid metabolism; phosphatidylglycerol biosynthesis; phosphatidylglycerol from CDP-diacylglycerol: step 1/2.</text>
</comment>
<dbReference type="Proteomes" id="UP000029640">
    <property type="component" value="Unassembled WGS sequence"/>
</dbReference>
<keyword evidence="10" id="KW-0443">Lipid metabolism</keyword>
<comment type="subcellular location">
    <subcellularLocation>
        <location evidence="1">Membrane</location>
        <topology evidence="1">Multi-pass membrane protein</topology>
    </subcellularLocation>
</comment>
<proteinExistence type="inferred from homology"/>
<comment type="caution">
    <text evidence="17">The sequence shown here is derived from an EMBL/GenBank/DDBJ whole genome shotgun (WGS) entry which is preliminary data.</text>
</comment>
<keyword evidence="11 16" id="KW-0472">Membrane</keyword>
<feature type="transmembrane region" description="Helical" evidence="16">
    <location>
        <begin position="72"/>
        <end position="90"/>
    </location>
</feature>
<evidence type="ECO:0000256" key="16">
    <source>
        <dbReference type="SAM" id="Phobius"/>
    </source>
</evidence>
<comment type="catalytic activity">
    <reaction evidence="14">
        <text>a CDP-1,2-diacyl-sn-glycerol + sn-glycerol 3-phosphate = a 1,2-diacyl-sn-glycero-3-phospho-(1'-sn-glycero-3'-phosphate) + CMP + H(+)</text>
        <dbReference type="Rhea" id="RHEA:12593"/>
        <dbReference type="ChEBI" id="CHEBI:15378"/>
        <dbReference type="ChEBI" id="CHEBI:57597"/>
        <dbReference type="ChEBI" id="CHEBI:58332"/>
        <dbReference type="ChEBI" id="CHEBI:60110"/>
        <dbReference type="ChEBI" id="CHEBI:60377"/>
        <dbReference type="EC" id="2.7.8.5"/>
    </reaction>
</comment>
<dbReference type="RefSeq" id="WP_052094549.1">
    <property type="nucleotide sequence ID" value="NZ_KN234763.1"/>
</dbReference>
<evidence type="ECO:0000256" key="4">
    <source>
        <dbReference type="ARBA" id="ARBA00013170"/>
    </source>
</evidence>
<dbReference type="STRING" id="1265313.HRUBRA_00692"/>
<gene>
    <name evidence="17" type="ORF">HRUBRA_00692</name>
</gene>
<evidence type="ECO:0000256" key="12">
    <source>
        <dbReference type="ARBA" id="ARBA00023209"/>
    </source>
</evidence>
<organism evidence="17 18">
    <name type="scientific">Pseudohaliea rubra DSM 19751</name>
    <dbReference type="NCBI Taxonomy" id="1265313"/>
    <lineage>
        <taxon>Bacteria</taxon>
        <taxon>Pseudomonadati</taxon>
        <taxon>Pseudomonadota</taxon>
        <taxon>Gammaproteobacteria</taxon>
        <taxon>Cellvibrionales</taxon>
        <taxon>Halieaceae</taxon>
        <taxon>Pseudohaliea</taxon>
    </lineage>
</organism>
<evidence type="ECO:0000256" key="8">
    <source>
        <dbReference type="ARBA" id="ARBA00022692"/>
    </source>
</evidence>
<evidence type="ECO:0000256" key="6">
    <source>
        <dbReference type="ARBA" id="ARBA00022516"/>
    </source>
</evidence>
<name>A0A095VT97_9GAMM</name>
<dbReference type="EC" id="2.7.8.5" evidence="4"/>
<dbReference type="InterPro" id="IPR000462">
    <property type="entry name" value="CDP-OH_P_trans"/>
</dbReference>
<evidence type="ECO:0000256" key="11">
    <source>
        <dbReference type="ARBA" id="ARBA00023136"/>
    </source>
</evidence>
<dbReference type="GO" id="GO:0032049">
    <property type="term" value="P:cardiolipin biosynthetic process"/>
    <property type="evidence" value="ECO:0007669"/>
    <property type="project" value="TreeGrafter"/>
</dbReference>
<evidence type="ECO:0000313" key="18">
    <source>
        <dbReference type="Proteomes" id="UP000029640"/>
    </source>
</evidence>
<feature type="transmembrane region" description="Helical" evidence="16">
    <location>
        <begin position="153"/>
        <end position="175"/>
    </location>
</feature>
<evidence type="ECO:0000256" key="13">
    <source>
        <dbReference type="ARBA" id="ARBA00023264"/>
    </source>
</evidence>
<dbReference type="EMBL" id="AUVB01000021">
    <property type="protein sequence ID" value="KGE04667.1"/>
    <property type="molecule type" value="Genomic_DNA"/>
</dbReference>
<evidence type="ECO:0000256" key="9">
    <source>
        <dbReference type="ARBA" id="ARBA00022989"/>
    </source>
</evidence>
<dbReference type="PANTHER" id="PTHR14269">
    <property type="entry name" value="CDP-DIACYLGLYCEROL--GLYCEROL-3-PHOSPHATE 3-PHOSPHATIDYLTRANSFERASE-RELATED"/>
    <property type="match status" value="1"/>
</dbReference>
<dbReference type="GO" id="GO:0043337">
    <property type="term" value="F:cardiolipin synthase (CMP-forming)"/>
    <property type="evidence" value="ECO:0007669"/>
    <property type="project" value="TreeGrafter"/>
</dbReference>
<keyword evidence="18" id="KW-1185">Reference proteome</keyword>
<evidence type="ECO:0000313" key="17">
    <source>
        <dbReference type="EMBL" id="KGE04667.1"/>
    </source>
</evidence>
<dbReference type="PROSITE" id="PS00379">
    <property type="entry name" value="CDP_ALCOHOL_P_TRANSF"/>
    <property type="match status" value="1"/>
</dbReference>
<dbReference type="Gene3D" id="1.20.120.1760">
    <property type="match status" value="1"/>
</dbReference>
<dbReference type="Pfam" id="PF01066">
    <property type="entry name" value="CDP-OH_P_transf"/>
    <property type="match status" value="1"/>
</dbReference>
<keyword evidence="8 16" id="KW-0812">Transmembrane</keyword>
<dbReference type="PANTHER" id="PTHR14269:SF60">
    <property type="entry name" value="CARDIOLIPIN SYNTHASE (CMP-FORMING)"/>
    <property type="match status" value="1"/>
</dbReference>
<accession>A0A095VT97</accession>
<dbReference type="PIRSF" id="PIRSF000847">
    <property type="entry name" value="Phos_ph_gly_syn"/>
    <property type="match status" value="1"/>
</dbReference>
<sequence length="185" mass="19515">MRLLHFLPNLLTGSRLLLALPLALAIFEGRFSTALIIAAIAGLTDALDGFLARHLDARSRLGAALDPIADKILIFAVFASLAAVGLMPVWVAAVVILRDVVIVSGALAYQLVVGELEFSPTALSKANMAVQVLFLVTILGNAVGGWLPAPALVTLTTVVLILAIASGLQYVVLWSRKAGAVRRER</sequence>
<keyword evidence="9 16" id="KW-1133">Transmembrane helix</keyword>
<evidence type="ECO:0000256" key="2">
    <source>
        <dbReference type="ARBA" id="ARBA00005042"/>
    </source>
</evidence>